<dbReference type="InterPro" id="IPR036634">
    <property type="entry name" value="PRD_sf"/>
</dbReference>
<comment type="caution">
    <text evidence="6">The sequence shown here is derived from an EMBL/GenBank/DDBJ whole genome shotgun (WGS) entry which is preliminary data.</text>
</comment>
<dbReference type="SUPFAM" id="SSF63520">
    <property type="entry name" value="PTS-regulatory domain, PRD"/>
    <property type="match status" value="1"/>
</dbReference>
<organism evidence="6 7">
    <name type="scientific">Paenibacillus melissococcoides</name>
    <dbReference type="NCBI Taxonomy" id="2912268"/>
    <lineage>
        <taxon>Bacteria</taxon>
        <taxon>Bacillati</taxon>
        <taxon>Bacillota</taxon>
        <taxon>Bacilli</taxon>
        <taxon>Bacillales</taxon>
        <taxon>Paenibacillaceae</taxon>
        <taxon>Paenibacillus</taxon>
    </lineage>
</organism>
<keyword evidence="1" id="KW-0677">Repeat</keyword>
<dbReference type="PANTHER" id="PTHR30185:SF18">
    <property type="entry name" value="TRANSCRIPTIONAL REGULATOR MTLR"/>
    <property type="match status" value="1"/>
</dbReference>
<protein>
    <submittedName>
        <fullName evidence="6">Helix-turn-helix domain-containing protein</fullName>
    </submittedName>
</protein>
<dbReference type="InterPro" id="IPR036388">
    <property type="entry name" value="WH-like_DNA-bd_sf"/>
</dbReference>
<accession>A0ABN8TZK1</accession>
<dbReference type="Pfam" id="PF00874">
    <property type="entry name" value="PRD"/>
    <property type="match status" value="1"/>
</dbReference>
<sequence>MEVKATDRLVALYQYLVEHDSWITTQQLAAMLGCSVSTIRNDLEILKSFLPDTWFIESRRGKGVHINRPSNQPIVPFKQLLNETDRVQNLIAYLIHNESGCTLTELSQKLFYSVSTVSKIIKILKHELKKYHLKLGTKPVKIHGNEFHLRQFYFDYYLNKNCTAWIQQDTLKSICTLMESIEQKGRFKFSDTSYIQLPIVWCIWKSRLLKKQHITKFVYPTVFYESSDSFRWIIPMIEEHLKKLHIRASPHELQYGAALILGVPRIEGKMAGSTKTLINEMLEQCHMETVTKVIQYIEEKTRVPFSDDPILFQQLYDYYKYASIRWITGIHSNANQKTIKIKDSEFSLFKSVHEAMHHYFNYAESIRDDDVADITMFFVASKLGYSMQQKEKAILLYVSEIGVMRYVKLKLLETICGRIKIVTTNHAHEMKYLASTKKIDIIVTTNQQSYTLLPNNIPIIHIDPIPSSYDITIIQDALKRESDHCNCG</sequence>
<keyword evidence="7" id="KW-1185">Reference proteome</keyword>
<reference evidence="6" key="1">
    <citation type="submission" date="2022-06" db="EMBL/GenBank/DDBJ databases">
        <authorList>
            <person name="Dietemann V."/>
            <person name="Ory F."/>
            <person name="Dainat B."/>
            <person name="Oberhansli S."/>
        </authorList>
    </citation>
    <scope>NUCLEOTIDE SEQUENCE</scope>
    <source>
        <strain evidence="6">Ena-SAMPLE-TAB-26-04-2022-14:26:32:270-5432</strain>
    </source>
</reference>
<evidence type="ECO:0000256" key="1">
    <source>
        <dbReference type="ARBA" id="ARBA00022737"/>
    </source>
</evidence>
<keyword evidence="2" id="KW-0805">Transcription regulation</keyword>
<keyword evidence="4" id="KW-0804">Transcription</keyword>
<evidence type="ECO:0000256" key="3">
    <source>
        <dbReference type="ARBA" id="ARBA00023159"/>
    </source>
</evidence>
<dbReference type="InterPro" id="IPR050661">
    <property type="entry name" value="BglG_antiterminators"/>
</dbReference>
<proteinExistence type="predicted"/>
<dbReference type="SUPFAM" id="SSF46785">
    <property type="entry name" value="Winged helix' DNA-binding domain"/>
    <property type="match status" value="1"/>
</dbReference>
<dbReference type="PANTHER" id="PTHR30185">
    <property type="entry name" value="CRYPTIC BETA-GLUCOSIDE BGL OPERON ANTITERMINATOR"/>
    <property type="match status" value="1"/>
</dbReference>
<evidence type="ECO:0000256" key="4">
    <source>
        <dbReference type="ARBA" id="ARBA00023163"/>
    </source>
</evidence>
<dbReference type="EMBL" id="CALYLO010000001">
    <property type="protein sequence ID" value="CAH8244226.1"/>
    <property type="molecule type" value="Genomic_DNA"/>
</dbReference>
<evidence type="ECO:0000313" key="7">
    <source>
        <dbReference type="Proteomes" id="UP001154322"/>
    </source>
</evidence>
<keyword evidence="3" id="KW-0010">Activator</keyword>
<evidence type="ECO:0000256" key="2">
    <source>
        <dbReference type="ARBA" id="ARBA00023015"/>
    </source>
</evidence>
<dbReference type="PROSITE" id="PS51372">
    <property type="entry name" value="PRD_2"/>
    <property type="match status" value="1"/>
</dbReference>
<dbReference type="Pfam" id="PF08279">
    <property type="entry name" value="HTH_11"/>
    <property type="match status" value="1"/>
</dbReference>
<dbReference type="Pfam" id="PF05043">
    <property type="entry name" value="Mga"/>
    <property type="match status" value="1"/>
</dbReference>
<evidence type="ECO:0000313" key="6">
    <source>
        <dbReference type="EMBL" id="CAH8244226.1"/>
    </source>
</evidence>
<name>A0ABN8TZK1_9BACL</name>
<gene>
    <name evidence="6" type="ORF">WJ0W_001464</name>
</gene>
<dbReference type="InterPro" id="IPR036390">
    <property type="entry name" value="WH_DNA-bd_sf"/>
</dbReference>
<dbReference type="Gene3D" id="1.10.10.10">
    <property type="entry name" value="Winged helix-like DNA-binding domain superfamily/Winged helix DNA-binding domain"/>
    <property type="match status" value="1"/>
</dbReference>
<dbReference type="InterPro" id="IPR011608">
    <property type="entry name" value="PRD"/>
</dbReference>
<dbReference type="Proteomes" id="UP001154322">
    <property type="component" value="Unassembled WGS sequence"/>
</dbReference>
<evidence type="ECO:0000259" key="5">
    <source>
        <dbReference type="PROSITE" id="PS51372"/>
    </source>
</evidence>
<feature type="domain" description="PRD" evidence="5">
    <location>
        <begin position="281"/>
        <end position="388"/>
    </location>
</feature>
<dbReference type="Gene3D" id="1.10.1790.10">
    <property type="entry name" value="PRD domain"/>
    <property type="match status" value="1"/>
</dbReference>
<dbReference type="PROSITE" id="PS51257">
    <property type="entry name" value="PROKAR_LIPOPROTEIN"/>
    <property type="match status" value="1"/>
</dbReference>
<dbReference type="InterPro" id="IPR013196">
    <property type="entry name" value="HTH_11"/>
</dbReference>
<dbReference type="InterPro" id="IPR007737">
    <property type="entry name" value="Mga_HTH"/>
</dbReference>